<comment type="caution">
    <text evidence="6">The sequence shown here is derived from an EMBL/GenBank/DDBJ whole genome shotgun (WGS) entry which is preliminary data.</text>
</comment>
<protein>
    <recommendedName>
        <fullName evidence="5">CENP-V/GFA domain-containing protein</fullName>
    </recommendedName>
</protein>
<sequence>MNTYHCSCLCKAISFSVSLKNLSIEVCHCSMCRKMMGSSGFLGMECVGGITLTENAALHIYHSSDSGQRGFCQCCGTSLFYYFVPENKFFIPAGVIDDLPEEKVSMTAEIYYDNKPCYYEYVGETKKFTEADFQ</sequence>
<keyword evidence="2" id="KW-0479">Metal-binding</keyword>
<evidence type="ECO:0000313" key="6">
    <source>
        <dbReference type="EMBL" id="EOL43814.1"/>
    </source>
</evidence>
<dbReference type="PROSITE" id="PS51891">
    <property type="entry name" value="CENP_V_GFA"/>
    <property type="match status" value="1"/>
</dbReference>
<dbReference type="eggNOG" id="COG3791">
    <property type="taxonomic scope" value="Bacteria"/>
</dbReference>
<evidence type="ECO:0000256" key="3">
    <source>
        <dbReference type="ARBA" id="ARBA00022833"/>
    </source>
</evidence>
<evidence type="ECO:0000259" key="5">
    <source>
        <dbReference type="PROSITE" id="PS51891"/>
    </source>
</evidence>
<evidence type="ECO:0000256" key="2">
    <source>
        <dbReference type="ARBA" id="ARBA00022723"/>
    </source>
</evidence>
<reference evidence="6 7" key="1">
    <citation type="submission" date="2013-02" db="EMBL/GenBank/DDBJ databases">
        <title>The Genome Sequence of Enterococcus phoeniculicola BAA-412.</title>
        <authorList>
            <consortium name="The Broad Institute Genome Sequencing Platform"/>
            <consortium name="The Broad Institute Genome Sequencing Center for Infectious Disease"/>
            <person name="Earl A.M."/>
            <person name="Gilmore M.S."/>
            <person name="Lebreton F."/>
            <person name="Walker B."/>
            <person name="Young S.K."/>
            <person name="Zeng Q."/>
            <person name="Gargeya S."/>
            <person name="Fitzgerald M."/>
            <person name="Haas B."/>
            <person name="Abouelleil A."/>
            <person name="Alvarado L."/>
            <person name="Arachchi H.M."/>
            <person name="Berlin A.M."/>
            <person name="Chapman S.B."/>
            <person name="Dewar J."/>
            <person name="Goldberg J."/>
            <person name="Griggs A."/>
            <person name="Gujja S."/>
            <person name="Hansen M."/>
            <person name="Howarth C."/>
            <person name="Imamovic A."/>
            <person name="Larimer J."/>
            <person name="McCowan C."/>
            <person name="Murphy C."/>
            <person name="Neiman D."/>
            <person name="Pearson M."/>
            <person name="Priest M."/>
            <person name="Roberts A."/>
            <person name="Saif S."/>
            <person name="Shea T."/>
            <person name="Sisk P."/>
            <person name="Sykes S."/>
            <person name="Wortman J."/>
            <person name="Nusbaum C."/>
            <person name="Birren B."/>
        </authorList>
    </citation>
    <scope>NUCLEOTIDE SEQUENCE [LARGE SCALE GENOMIC DNA]</scope>
    <source>
        <strain evidence="6 7">ATCC BAA-412</strain>
    </source>
</reference>
<proteinExistence type="inferred from homology"/>
<gene>
    <name evidence="6" type="ORF">UC3_01795</name>
</gene>
<dbReference type="PATRIC" id="fig|1158610.3.peg.1788"/>
<dbReference type="AlphaFoldDB" id="R3TQK3"/>
<organism evidence="6 7">
    <name type="scientific">Enterococcus phoeniculicola ATCC BAA-412</name>
    <dbReference type="NCBI Taxonomy" id="1158610"/>
    <lineage>
        <taxon>Bacteria</taxon>
        <taxon>Bacillati</taxon>
        <taxon>Bacillota</taxon>
        <taxon>Bacilli</taxon>
        <taxon>Lactobacillales</taxon>
        <taxon>Enterococcaceae</taxon>
        <taxon>Enterococcus</taxon>
    </lineage>
</organism>
<keyword evidence="4" id="KW-0456">Lyase</keyword>
<keyword evidence="3" id="KW-0862">Zinc</keyword>
<dbReference type="PANTHER" id="PTHR33337:SF40">
    <property type="entry name" value="CENP-V_GFA DOMAIN-CONTAINING PROTEIN-RELATED"/>
    <property type="match status" value="1"/>
</dbReference>
<keyword evidence="7" id="KW-1185">Reference proteome</keyword>
<dbReference type="EMBL" id="AJAT01000015">
    <property type="protein sequence ID" value="EOL43814.1"/>
    <property type="molecule type" value="Genomic_DNA"/>
</dbReference>
<dbReference type="STRING" id="154621.RV11_GL002237"/>
<dbReference type="Pfam" id="PF04828">
    <property type="entry name" value="GFA"/>
    <property type="match status" value="1"/>
</dbReference>
<dbReference type="OrthoDB" id="4188830at2"/>
<dbReference type="HOGENOM" id="CLU_055491_4_1_9"/>
<evidence type="ECO:0000313" key="7">
    <source>
        <dbReference type="Proteomes" id="UP000013785"/>
    </source>
</evidence>
<dbReference type="InterPro" id="IPR011057">
    <property type="entry name" value="Mss4-like_sf"/>
</dbReference>
<dbReference type="Gene3D" id="3.90.1590.10">
    <property type="entry name" value="glutathione-dependent formaldehyde- activating enzyme (gfa)"/>
    <property type="match status" value="1"/>
</dbReference>
<dbReference type="GO" id="GO:0046872">
    <property type="term" value="F:metal ion binding"/>
    <property type="evidence" value="ECO:0007669"/>
    <property type="project" value="UniProtKB-KW"/>
</dbReference>
<accession>R3TQK3</accession>
<evidence type="ECO:0000256" key="1">
    <source>
        <dbReference type="ARBA" id="ARBA00005495"/>
    </source>
</evidence>
<evidence type="ECO:0000256" key="4">
    <source>
        <dbReference type="ARBA" id="ARBA00023239"/>
    </source>
</evidence>
<dbReference type="PANTHER" id="PTHR33337">
    <property type="entry name" value="GFA DOMAIN-CONTAINING PROTEIN"/>
    <property type="match status" value="1"/>
</dbReference>
<dbReference type="SUPFAM" id="SSF51316">
    <property type="entry name" value="Mss4-like"/>
    <property type="match status" value="1"/>
</dbReference>
<comment type="similarity">
    <text evidence="1">Belongs to the Gfa family.</text>
</comment>
<dbReference type="GO" id="GO:0016846">
    <property type="term" value="F:carbon-sulfur lyase activity"/>
    <property type="evidence" value="ECO:0007669"/>
    <property type="project" value="InterPro"/>
</dbReference>
<dbReference type="RefSeq" id="WP_010768458.1">
    <property type="nucleotide sequence ID" value="NZ_ASWE01000002.1"/>
</dbReference>
<name>R3TQK3_9ENTE</name>
<dbReference type="Proteomes" id="UP000013785">
    <property type="component" value="Unassembled WGS sequence"/>
</dbReference>
<feature type="domain" description="CENP-V/GFA" evidence="5">
    <location>
        <begin position="4"/>
        <end position="113"/>
    </location>
</feature>
<dbReference type="InterPro" id="IPR006913">
    <property type="entry name" value="CENP-V/GFA"/>
</dbReference>